<proteinExistence type="predicted"/>
<dbReference type="AlphaFoldDB" id="A0A0F9BTY7"/>
<dbReference type="InterPro" id="IPR011989">
    <property type="entry name" value="ARM-like"/>
</dbReference>
<feature type="non-terminal residue" evidence="1">
    <location>
        <position position="492"/>
    </location>
</feature>
<sequence length="492" mass="53530">MSRICFALALVAACWAGPSRADAAGAKTVCIAPFSDSTGDETFQGVATGLPDLLLAGFGAHKQIKIVDRDHLEELMREQSLALHGLADPAVAARTGKLLGAQKFITGGVMLSGKQLIIVAHVLDVATARVEASEKVTGDPSQIVTLSVALANRLAKVLNVKFDPDPPERPDPSPLASLHFLRGLGYFHSGNYDRAAMEFMISGDIEPNHSTFRYWIGLSYLRLNEPTHAYVELHRFLRESPKSPKAAQARAVLARCKAPRSRLLPTTRPKQAPRRRKKITFVDASPRMLDPNDAERIQRLIGQLKSDSRDLRREAADVLGTIRPAAPATIAALKGRLDDDELWVRLFAAESLAKLGHPTEAIPVLEAAMKDEHPRMRQSAVRVLGEMGPAASPALKAIVGALNDKHPGVREWSAYALGEIGPAAVGALPALSKAAWSRHEEVRDAAQKALRKLRQAHRLHWRARRMARGGCWMICGTLPEPSPCPTAVRMHG</sequence>
<protein>
    <submittedName>
        <fullName evidence="1">Uncharacterized protein</fullName>
    </submittedName>
</protein>
<dbReference type="PANTHER" id="PTHR12697:SF5">
    <property type="entry name" value="DEOXYHYPUSINE HYDROXYLASE"/>
    <property type="match status" value="1"/>
</dbReference>
<dbReference type="InterPro" id="IPR004155">
    <property type="entry name" value="PBS_lyase_HEAT"/>
</dbReference>
<comment type="caution">
    <text evidence="1">The sequence shown here is derived from an EMBL/GenBank/DDBJ whole genome shotgun (WGS) entry which is preliminary data.</text>
</comment>
<dbReference type="SUPFAM" id="SSF48371">
    <property type="entry name" value="ARM repeat"/>
    <property type="match status" value="1"/>
</dbReference>
<accession>A0A0F9BTY7</accession>
<dbReference type="InterPro" id="IPR016024">
    <property type="entry name" value="ARM-type_fold"/>
</dbReference>
<dbReference type="SUPFAM" id="SSF48452">
    <property type="entry name" value="TPR-like"/>
    <property type="match status" value="1"/>
</dbReference>
<dbReference type="InterPro" id="IPR011990">
    <property type="entry name" value="TPR-like_helical_dom_sf"/>
</dbReference>
<dbReference type="InterPro" id="IPR005534">
    <property type="entry name" value="Curli_assmbl/transp-comp_CsgG"/>
</dbReference>
<gene>
    <name evidence="1" type="ORF">LCGC14_2405810</name>
</gene>
<reference evidence="1" key="1">
    <citation type="journal article" date="2015" name="Nature">
        <title>Complex archaea that bridge the gap between prokaryotes and eukaryotes.</title>
        <authorList>
            <person name="Spang A."/>
            <person name="Saw J.H."/>
            <person name="Jorgensen S.L."/>
            <person name="Zaremba-Niedzwiedzka K."/>
            <person name="Martijn J."/>
            <person name="Lind A.E."/>
            <person name="van Eijk R."/>
            <person name="Schleper C."/>
            <person name="Guy L."/>
            <person name="Ettema T.J."/>
        </authorList>
    </citation>
    <scope>NUCLEOTIDE SEQUENCE</scope>
</reference>
<dbReference type="GO" id="GO:0030288">
    <property type="term" value="C:outer membrane-bounded periplasmic space"/>
    <property type="evidence" value="ECO:0007669"/>
    <property type="project" value="InterPro"/>
</dbReference>
<dbReference type="EMBL" id="LAZR01036233">
    <property type="protein sequence ID" value="KKL25390.1"/>
    <property type="molecule type" value="Genomic_DNA"/>
</dbReference>
<evidence type="ECO:0000313" key="1">
    <source>
        <dbReference type="EMBL" id="KKL25390.1"/>
    </source>
</evidence>
<dbReference type="SMART" id="SM00567">
    <property type="entry name" value="EZ_HEAT"/>
    <property type="match status" value="4"/>
</dbReference>
<dbReference type="Gene3D" id="3.40.50.10610">
    <property type="entry name" value="ABC-type transport auxiliary lipoprotein component"/>
    <property type="match status" value="1"/>
</dbReference>
<dbReference type="PROSITE" id="PS50005">
    <property type="entry name" value="TPR"/>
    <property type="match status" value="1"/>
</dbReference>
<dbReference type="PANTHER" id="PTHR12697">
    <property type="entry name" value="PBS LYASE HEAT-LIKE PROTEIN"/>
    <property type="match status" value="1"/>
</dbReference>
<organism evidence="1">
    <name type="scientific">marine sediment metagenome</name>
    <dbReference type="NCBI Taxonomy" id="412755"/>
    <lineage>
        <taxon>unclassified sequences</taxon>
        <taxon>metagenomes</taxon>
        <taxon>ecological metagenomes</taxon>
    </lineage>
</organism>
<dbReference type="InterPro" id="IPR019734">
    <property type="entry name" value="TPR_rpt"/>
</dbReference>
<dbReference type="Gene3D" id="1.25.40.10">
    <property type="entry name" value="Tetratricopeptide repeat domain"/>
    <property type="match status" value="1"/>
</dbReference>
<dbReference type="Gene3D" id="1.25.10.10">
    <property type="entry name" value="Leucine-rich Repeat Variant"/>
    <property type="match status" value="1"/>
</dbReference>
<dbReference type="Pfam" id="PF13646">
    <property type="entry name" value="HEAT_2"/>
    <property type="match status" value="1"/>
</dbReference>
<dbReference type="Pfam" id="PF03783">
    <property type="entry name" value="CsgG"/>
    <property type="match status" value="1"/>
</dbReference>
<name>A0A0F9BTY7_9ZZZZ</name>
<dbReference type="GO" id="GO:0016491">
    <property type="term" value="F:oxidoreductase activity"/>
    <property type="evidence" value="ECO:0007669"/>
    <property type="project" value="TreeGrafter"/>
</dbReference>